<sequence>MDLTREEFMMNAFSSKEAAETNPAEKTKLSCHHRKKIVPYIRCFWISLSKSSPSTHFSFFSFQHLLFKVSPKPHLVYPICV</sequence>
<proteinExistence type="predicted"/>
<dbReference type="GO" id="GO:0016787">
    <property type="term" value="F:hydrolase activity"/>
    <property type="evidence" value="ECO:0007669"/>
    <property type="project" value="UniProtKB-KW"/>
</dbReference>
<protein>
    <submittedName>
        <fullName evidence="1">Ubiquitin carboxyl-terminal hydrolase</fullName>
    </submittedName>
</protein>
<gene>
    <name evidence="1" type="ORF">VP01_856g2</name>
</gene>
<dbReference type="VEuPathDB" id="FungiDB:VP01_856g2"/>
<evidence type="ECO:0000313" key="2">
    <source>
        <dbReference type="Proteomes" id="UP000037035"/>
    </source>
</evidence>
<comment type="caution">
    <text evidence="1">The sequence shown here is derived from an EMBL/GenBank/DDBJ whole genome shotgun (WGS) entry which is preliminary data.</text>
</comment>
<name>A0A0L6U8Y9_9BASI</name>
<dbReference type="AlphaFoldDB" id="A0A0L6U8Y9"/>
<accession>A0A0L6U8Y9</accession>
<keyword evidence="1" id="KW-0378">Hydrolase</keyword>
<dbReference type="EMBL" id="LAVV01014126">
    <property type="protein sequence ID" value="KNZ45013.1"/>
    <property type="molecule type" value="Genomic_DNA"/>
</dbReference>
<dbReference type="Proteomes" id="UP000037035">
    <property type="component" value="Unassembled WGS sequence"/>
</dbReference>
<reference evidence="1 2" key="1">
    <citation type="submission" date="2015-08" db="EMBL/GenBank/DDBJ databases">
        <title>Next Generation Sequencing and Analysis of the Genome of Puccinia sorghi L Schw, the Causal Agent of Maize Common Rust.</title>
        <authorList>
            <person name="Rochi L."/>
            <person name="Burguener G."/>
            <person name="Darino M."/>
            <person name="Turjanski A."/>
            <person name="Kreff E."/>
            <person name="Dieguez M.J."/>
            <person name="Sacco F."/>
        </authorList>
    </citation>
    <scope>NUCLEOTIDE SEQUENCE [LARGE SCALE GENOMIC DNA]</scope>
    <source>
        <strain evidence="1 2">RO10H11247</strain>
    </source>
</reference>
<evidence type="ECO:0000313" key="1">
    <source>
        <dbReference type="EMBL" id="KNZ45013.1"/>
    </source>
</evidence>
<organism evidence="1 2">
    <name type="scientific">Puccinia sorghi</name>
    <dbReference type="NCBI Taxonomy" id="27349"/>
    <lineage>
        <taxon>Eukaryota</taxon>
        <taxon>Fungi</taxon>
        <taxon>Dikarya</taxon>
        <taxon>Basidiomycota</taxon>
        <taxon>Pucciniomycotina</taxon>
        <taxon>Pucciniomycetes</taxon>
        <taxon>Pucciniales</taxon>
        <taxon>Pucciniaceae</taxon>
        <taxon>Puccinia</taxon>
    </lineage>
</organism>
<keyword evidence="2" id="KW-1185">Reference proteome</keyword>